<dbReference type="GO" id="GO:0055085">
    <property type="term" value="P:transmembrane transport"/>
    <property type="evidence" value="ECO:0007669"/>
    <property type="project" value="InterPro"/>
</dbReference>
<sequence>MKRKTREALTGYTFASPMILTVLIFTIYPIIAIFYYSFTNYQPLEAQKFNNPVYPSESLEFNLGYFQSDVGPDDYEKLLSSFEPVSFIQYDVGVNLDEKEKESIKKNFNSEKLIKDFVNDDLPEKMVVSEFMKEYMITGFQAFLRYIPDFVGFDNFKRMFNDQYFYISLWNAILYSLIVVPIQTLLAVILAVAANSKIKGRNIFKVIFFIPAVTSSAAISMIFWLIYSKPGILNRILESLFGGFGYQPIDFLNEPNIALYSIMAMNIWTTAGYFMITFLAGLQDIPKSIYEAASIDGAKGWTRFWKITMPLLRPQILFVMIMSTIGCLQVFDQIYFLIKNMRNITISFYIYKNAFEYGEMGYASSLAVVLFGVILFITFIQRKYIKEEY</sequence>
<evidence type="ECO:0000256" key="1">
    <source>
        <dbReference type="ARBA" id="ARBA00004651"/>
    </source>
</evidence>
<evidence type="ECO:0000313" key="12">
    <source>
        <dbReference type="Proteomes" id="UP000297288"/>
    </source>
</evidence>
<dbReference type="AlphaFoldDB" id="A0A1G6L4E4"/>
<dbReference type="GO" id="GO:0005886">
    <property type="term" value="C:plasma membrane"/>
    <property type="evidence" value="ECO:0007669"/>
    <property type="project" value="UniProtKB-SubCell"/>
</dbReference>
<feature type="transmembrane region" description="Helical" evidence="7">
    <location>
        <begin position="360"/>
        <end position="380"/>
    </location>
</feature>
<keyword evidence="9" id="KW-0762">Sugar transport</keyword>
<dbReference type="Gene3D" id="1.10.3720.10">
    <property type="entry name" value="MetI-like"/>
    <property type="match status" value="1"/>
</dbReference>
<dbReference type="CDD" id="cd06261">
    <property type="entry name" value="TM_PBP2"/>
    <property type="match status" value="1"/>
</dbReference>
<gene>
    <name evidence="10" type="ORF">E4650_01150</name>
    <name evidence="9" type="ORF">SAMN04488588_1001</name>
</gene>
<dbReference type="OrthoDB" id="9788108at2"/>
<evidence type="ECO:0000256" key="6">
    <source>
        <dbReference type="ARBA" id="ARBA00023136"/>
    </source>
</evidence>
<feature type="transmembrane region" description="Helical" evidence="7">
    <location>
        <begin position="257"/>
        <end position="280"/>
    </location>
</feature>
<keyword evidence="5 7" id="KW-1133">Transmembrane helix</keyword>
<feature type="transmembrane region" description="Helical" evidence="7">
    <location>
        <begin position="12"/>
        <end position="36"/>
    </location>
</feature>
<evidence type="ECO:0000313" key="9">
    <source>
        <dbReference type="EMBL" id="SDC37993.1"/>
    </source>
</evidence>
<keyword evidence="3" id="KW-1003">Cell membrane</keyword>
<dbReference type="SUPFAM" id="SSF160964">
    <property type="entry name" value="MalF N-terminal region-like"/>
    <property type="match status" value="1"/>
</dbReference>
<name>A0A1G6L4E4_9BACT</name>
<feature type="transmembrane region" description="Helical" evidence="7">
    <location>
        <begin position="206"/>
        <end position="227"/>
    </location>
</feature>
<keyword evidence="11" id="KW-1185">Reference proteome</keyword>
<feature type="transmembrane region" description="Helical" evidence="7">
    <location>
        <begin position="172"/>
        <end position="194"/>
    </location>
</feature>
<dbReference type="PANTHER" id="PTHR30193">
    <property type="entry name" value="ABC TRANSPORTER PERMEASE PROTEIN"/>
    <property type="match status" value="1"/>
</dbReference>
<comment type="subcellular location">
    <subcellularLocation>
        <location evidence="1 7">Cell membrane</location>
        <topology evidence="1 7">Multi-pass membrane protein</topology>
    </subcellularLocation>
</comment>
<keyword evidence="6 7" id="KW-0472">Membrane</keyword>
<dbReference type="EMBL" id="FMYV01000003">
    <property type="protein sequence ID" value="SDC37993.1"/>
    <property type="molecule type" value="Genomic_DNA"/>
</dbReference>
<proteinExistence type="inferred from homology"/>
<dbReference type="EMBL" id="SRME01000001">
    <property type="protein sequence ID" value="TGG88831.1"/>
    <property type="molecule type" value="Genomic_DNA"/>
</dbReference>
<protein>
    <submittedName>
        <fullName evidence="9">ABC-type sugar transport system, permease component</fullName>
    </submittedName>
    <submittedName>
        <fullName evidence="10">Sugar ABC transporter permease</fullName>
    </submittedName>
</protein>
<feature type="domain" description="ABC transmembrane type-1" evidence="8">
    <location>
        <begin position="169"/>
        <end position="381"/>
    </location>
</feature>
<dbReference type="InterPro" id="IPR000515">
    <property type="entry name" value="MetI-like"/>
</dbReference>
<evidence type="ECO:0000256" key="3">
    <source>
        <dbReference type="ARBA" id="ARBA00022475"/>
    </source>
</evidence>
<organism evidence="9 11">
    <name type="scientific">Geotoga petraea</name>
    <dbReference type="NCBI Taxonomy" id="28234"/>
    <lineage>
        <taxon>Bacteria</taxon>
        <taxon>Thermotogati</taxon>
        <taxon>Thermotogota</taxon>
        <taxon>Thermotogae</taxon>
        <taxon>Petrotogales</taxon>
        <taxon>Petrotogaceae</taxon>
        <taxon>Geotoga</taxon>
    </lineage>
</organism>
<accession>A0A1G6L4E4</accession>
<reference evidence="9 11" key="1">
    <citation type="submission" date="2016-10" db="EMBL/GenBank/DDBJ databases">
        <authorList>
            <person name="de Groot N.N."/>
        </authorList>
    </citation>
    <scope>NUCLEOTIDE SEQUENCE [LARGE SCALE GENOMIC DNA]</scope>
    <source>
        <strain evidence="9 11">WG14</strain>
    </source>
</reference>
<reference evidence="10 12" key="2">
    <citation type="submission" date="2019-04" db="EMBL/GenBank/DDBJ databases">
        <title>Draft genome sequence data and analysis of a Fermenting Bacterium, Geotoga petraea strain HO-Geo1, isolated from heavy-oil petroleum reservoir in Russia.</title>
        <authorList>
            <person name="Grouzdev D.S."/>
            <person name="Semenova E.M."/>
            <person name="Sokolova D.S."/>
            <person name="Tourova T.P."/>
            <person name="Poltaraus A.B."/>
            <person name="Nazina T.N."/>
        </authorList>
    </citation>
    <scope>NUCLEOTIDE SEQUENCE [LARGE SCALE GENOMIC DNA]</scope>
    <source>
        <strain evidence="10 12">HO-Geo1</strain>
    </source>
</reference>
<dbReference type="SUPFAM" id="SSF161098">
    <property type="entry name" value="MetI-like"/>
    <property type="match status" value="1"/>
</dbReference>
<evidence type="ECO:0000313" key="11">
    <source>
        <dbReference type="Proteomes" id="UP000199322"/>
    </source>
</evidence>
<dbReference type="STRING" id="28234.SAMN04488588_1001"/>
<evidence type="ECO:0000256" key="4">
    <source>
        <dbReference type="ARBA" id="ARBA00022692"/>
    </source>
</evidence>
<dbReference type="InterPro" id="IPR035906">
    <property type="entry name" value="MetI-like_sf"/>
</dbReference>
<dbReference type="InterPro" id="IPR051393">
    <property type="entry name" value="ABC_transporter_permease"/>
</dbReference>
<evidence type="ECO:0000259" key="8">
    <source>
        <dbReference type="PROSITE" id="PS50928"/>
    </source>
</evidence>
<evidence type="ECO:0000256" key="2">
    <source>
        <dbReference type="ARBA" id="ARBA00022448"/>
    </source>
</evidence>
<evidence type="ECO:0000256" key="5">
    <source>
        <dbReference type="ARBA" id="ARBA00022989"/>
    </source>
</evidence>
<evidence type="ECO:0000256" key="7">
    <source>
        <dbReference type="RuleBase" id="RU363032"/>
    </source>
</evidence>
<dbReference type="PANTHER" id="PTHR30193:SF37">
    <property type="entry name" value="INNER MEMBRANE ABC TRANSPORTER PERMEASE PROTEIN YCJO"/>
    <property type="match status" value="1"/>
</dbReference>
<keyword evidence="2 7" id="KW-0813">Transport</keyword>
<feature type="transmembrane region" description="Helical" evidence="7">
    <location>
        <begin position="316"/>
        <end position="338"/>
    </location>
</feature>
<dbReference type="Pfam" id="PF00528">
    <property type="entry name" value="BPD_transp_1"/>
    <property type="match status" value="1"/>
</dbReference>
<evidence type="ECO:0000313" key="10">
    <source>
        <dbReference type="EMBL" id="TGG88831.1"/>
    </source>
</evidence>
<dbReference type="PROSITE" id="PS50928">
    <property type="entry name" value="ABC_TM1"/>
    <property type="match status" value="1"/>
</dbReference>
<dbReference type="RefSeq" id="WP_091403293.1">
    <property type="nucleotide sequence ID" value="NZ_FMYV01000003.1"/>
</dbReference>
<keyword evidence="4 7" id="KW-0812">Transmembrane</keyword>
<dbReference type="Proteomes" id="UP000297288">
    <property type="component" value="Unassembled WGS sequence"/>
</dbReference>
<dbReference type="Proteomes" id="UP000199322">
    <property type="component" value="Unassembled WGS sequence"/>
</dbReference>
<comment type="similarity">
    <text evidence="7">Belongs to the binding-protein-dependent transport system permease family.</text>
</comment>